<protein>
    <submittedName>
        <fullName evidence="2">Unannotated protein</fullName>
    </submittedName>
</protein>
<evidence type="ECO:0000256" key="1">
    <source>
        <dbReference type="SAM" id="MobiDB-lite"/>
    </source>
</evidence>
<dbReference type="AlphaFoldDB" id="A0A6J7IX52"/>
<proteinExistence type="predicted"/>
<organism evidence="2">
    <name type="scientific">freshwater metagenome</name>
    <dbReference type="NCBI Taxonomy" id="449393"/>
    <lineage>
        <taxon>unclassified sequences</taxon>
        <taxon>metagenomes</taxon>
        <taxon>ecological metagenomes</taxon>
    </lineage>
</organism>
<dbReference type="EMBL" id="CAFBMQ010000449">
    <property type="protein sequence ID" value="CAB4935738.1"/>
    <property type="molecule type" value="Genomic_DNA"/>
</dbReference>
<sequence>MHLDGQIVGDQPPLGRPALGDRGEHLEQRVRPGPCVLGVGGRLLVHQLGAVQAQRQAALDVALGGQQHPAHVAVLDDRHRGSGRVLARRRAALRPGAGVLQGVQVAGVAQRRRAQPDADPGLVHHVEHGGQAAVLAADQPADGTGGAAGGVHALAEVEQGVRRPAVAHLVVQPRQHDVVALTQAVPLGQELRDDEQRDALHPGRSARDLGQHQVDDVLAELVVPAGDPHLGAGEPVGAVVLGHGLGGDVGQRGARLRLGQRHRAEPAALGHRPHVGVDLLLAAVGEQ</sequence>
<accession>A0A6J7IX52</accession>
<reference evidence="2" key="1">
    <citation type="submission" date="2020-05" db="EMBL/GenBank/DDBJ databases">
        <authorList>
            <person name="Chiriac C."/>
            <person name="Salcher M."/>
            <person name="Ghai R."/>
            <person name="Kavagutti S V."/>
        </authorList>
    </citation>
    <scope>NUCLEOTIDE SEQUENCE</scope>
</reference>
<name>A0A6J7IX52_9ZZZZ</name>
<feature type="region of interest" description="Disordered" evidence="1">
    <location>
        <begin position="1"/>
        <end position="21"/>
    </location>
</feature>
<evidence type="ECO:0000313" key="2">
    <source>
        <dbReference type="EMBL" id="CAB4935738.1"/>
    </source>
</evidence>
<gene>
    <name evidence="2" type="ORF">UFOPK3609_02199</name>
</gene>